<evidence type="ECO:0000256" key="1">
    <source>
        <dbReference type="SAM" id="MobiDB-lite"/>
    </source>
</evidence>
<evidence type="ECO:0000313" key="2">
    <source>
        <dbReference type="EMBL" id="KAL3527445.1"/>
    </source>
</evidence>
<accession>A0ABD3AAE7</accession>
<reference evidence="2 3" key="1">
    <citation type="submission" date="2024-11" db="EMBL/GenBank/DDBJ databases">
        <title>A near-complete genome assembly of Cinchona calisaya.</title>
        <authorList>
            <person name="Lian D.C."/>
            <person name="Zhao X.W."/>
            <person name="Wei L."/>
        </authorList>
    </citation>
    <scope>NUCLEOTIDE SEQUENCE [LARGE SCALE GENOMIC DNA]</scope>
    <source>
        <tissue evidence="2">Nenye</tissue>
    </source>
</reference>
<dbReference type="EMBL" id="JBJUIK010000005">
    <property type="protein sequence ID" value="KAL3527445.1"/>
    <property type="molecule type" value="Genomic_DNA"/>
</dbReference>
<proteinExistence type="predicted"/>
<gene>
    <name evidence="2" type="ORF">ACH5RR_012101</name>
</gene>
<dbReference type="PANTHER" id="PTHR34665:SF4">
    <property type="entry name" value="DUF3741 DOMAIN-CONTAINING PROTEIN"/>
    <property type="match status" value="1"/>
</dbReference>
<sequence>MERRRSSSKRSIDELALVKAAAWAWYEHGSGSEGRVMREYDLEKSKRAPKPSRYKIEAMKEYEETPPPLKPKDDHELLSPLQSASVSPLSTISSKQSEISLLDDYEIERISKELDYYIESSQAEYFRSLIGSAHHKKVVSFSESGTSERKSKQKNKISRRFWFKDAAVCGSRQDDVVDGRSFNVARIHDGRNGTRQRSKLLAD</sequence>
<dbReference type="Proteomes" id="UP001630127">
    <property type="component" value="Unassembled WGS sequence"/>
</dbReference>
<protein>
    <submittedName>
        <fullName evidence="2">Uncharacterized protein</fullName>
    </submittedName>
</protein>
<evidence type="ECO:0000313" key="3">
    <source>
        <dbReference type="Proteomes" id="UP001630127"/>
    </source>
</evidence>
<dbReference type="PANTHER" id="PTHR34665">
    <property type="entry name" value="DUF3741 DOMAIN-CONTAINING PROTEIN"/>
    <property type="match status" value="1"/>
</dbReference>
<comment type="caution">
    <text evidence="2">The sequence shown here is derived from an EMBL/GenBank/DDBJ whole genome shotgun (WGS) entry which is preliminary data.</text>
</comment>
<feature type="region of interest" description="Disordered" evidence="1">
    <location>
        <begin position="43"/>
        <end position="76"/>
    </location>
</feature>
<feature type="compositionally biased region" description="Basic and acidic residues" evidence="1">
    <location>
        <begin position="54"/>
        <end position="63"/>
    </location>
</feature>
<organism evidence="2 3">
    <name type="scientific">Cinchona calisaya</name>
    <dbReference type="NCBI Taxonomy" id="153742"/>
    <lineage>
        <taxon>Eukaryota</taxon>
        <taxon>Viridiplantae</taxon>
        <taxon>Streptophyta</taxon>
        <taxon>Embryophyta</taxon>
        <taxon>Tracheophyta</taxon>
        <taxon>Spermatophyta</taxon>
        <taxon>Magnoliopsida</taxon>
        <taxon>eudicotyledons</taxon>
        <taxon>Gunneridae</taxon>
        <taxon>Pentapetalae</taxon>
        <taxon>asterids</taxon>
        <taxon>lamiids</taxon>
        <taxon>Gentianales</taxon>
        <taxon>Rubiaceae</taxon>
        <taxon>Cinchonoideae</taxon>
        <taxon>Cinchoneae</taxon>
        <taxon>Cinchona</taxon>
    </lineage>
</organism>
<name>A0ABD3AAE7_9GENT</name>
<keyword evidence="3" id="KW-1185">Reference proteome</keyword>
<dbReference type="AlphaFoldDB" id="A0ABD3AAE7"/>